<feature type="transmembrane region" description="Helical" evidence="7">
    <location>
        <begin position="252"/>
        <end position="272"/>
    </location>
</feature>
<dbReference type="InterPro" id="IPR020846">
    <property type="entry name" value="MFS_dom"/>
</dbReference>
<reference evidence="9 10" key="1">
    <citation type="submission" date="2019-09" db="EMBL/GenBank/DDBJ databases">
        <title>Non-baumannii Acinetobacter spp. carrying blaNDM-1 isolated in China.</title>
        <authorList>
            <person name="Cui C."/>
            <person name="Chen C."/>
            <person name="Sun J."/>
            <person name="Liu Y."/>
        </authorList>
    </citation>
    <scope>NUCLEOTIDE SEQUENCE [LARGE SCALE GENOMIC DNA]</scope>
    <source>
        <strain evidence="9 10">HZE23-1</strain>
    </source>
</reference>
<evidence type="ECO:0000256" key="4">
    <source>
        <dbReference type="ARBA" id="ARBA00022692"/>
    </source>
</evidence>
<organism evidence="9 10">
    <name type="scientific">Acinetobacter schindleri</name>
    <dbReference type="NCBI Taxonomy" id="108981"/>
    <lineage>
        <taxon>Bacteria</taxon>
        <taxon>Pseudomonadati</taxon>
        <taxon>Pseudomonadota</taxon>
        <taxon>Gammaproteobacteria</taxon>
        <taxon>Moraxellales</taxon>
        <taxon>Moraxellaceae</taxon>
        <taxon>Acinetobacter</taxon>
    </lineage>
</organism>
<dbReference type="Proteomes" id="UP000503505">
    <property type="component" value="Chromosome"/>
</dbReference>
<feature type="transmembrane region" description="Helical" evidence="7">
    <location>
        <begin position="73"/>
        <end position="92"/>
    </location>
</feature>
<dbReference type="InterPro" id="IPR011701">
    <property type="entry name" value="MFS"/>
</dbReference>
<keyword evidence="3" id="KW-1003">Cell membrane</keyword>
<feature type="transmembrane region" description="Helical" evidence="7">
    <location>
        <begin position="12"/>
        <end position="32"/>
    </location>
</feature>
<evidence type="ECO:0000313" key="10">
    <source>
        <dbReference type="Proteomes" id="UP000503505"/>
    </source>
</evidence>
<evidence type="ECO:0000256" key="6">
    <source>
        <dbReference type="ARBA" id="ARBA00023136"/>
    </source>
</evidence>
<dbReference type="SUPFAM" id="SSF103473">
    <property type="entry name" value="MFS general substrate transporter"/>
    <property type="match status" value="1"/>
</dbReference>
<comment type="subcellular location">
    <subcellularLocation>
        <location evidence="1">Cell membrane</location>
        <topology evidence="1">Multi-pass membrane protein</topology>
    </subcellularLocation>
</comment>
<dbReference type="RefSeq" id="WP_163172490.1">
    <property type="nucleotide sequence ID" value="NZ_CP044463.1"/>
</dbReference>
<dbReference type="InterPro" id="IPR050171">
    <property type="entry name" value="MFS_Transporters"/>
</dbReference>
<feature type="transmembrane region" description="Helical" evidence="7">
    <location>
        <begin position="281"/>
        <end position="303"/>
    </location>
</feature>
<dbReference type="PANTHER" id="PTHR23517">
    <property type="entry name" value="RESISTANCE PROTEIN MDTM, PUTATIVE-RELATED-RELATED"/>
    <property type="match status" value="1"/>
</dbReference>
<feature type="transmembrane region" description="Helical" evidence="7">
    <location>
        <begin position="215"/>
        <end position="240"/>
    </location>
</feature>
<evidence type="ECO:0000256" key="1">
    <source>
        <dbReference type="ARBA" id="ARBA00004651"/>
    </source>
</evidence>
<accession>A0AAE6WYH4</accession>
<protein>
    <submittedName>
        <fullName evidence="9">MFS transporter</fullName>
    </submittedName>
</protein>
<evidence type="ECO:0000256" key="2">
    <source>
        <dbReference type="ARBA" id="ARBA00022448"/>
    </source>
</evidence>
<dbReference type="AlphaFoldDB" id="A0AAE6WYH4"/>
<dbReference type="EMBL" id="CP044463">
    <property type="protein sequence ID" value="QIC68476.1"/>
    <property type="molecule type" value="Genomic_DNA"/>
</dbReference>
<dbReference type="InterPro" id="IPR036259">
    <property type="entry name" value="MFS_trans_sf"/>
</dbReference>
<keyword evidence="2" id="KW-0813">Transport</keyword>
<feature type="transmembrane region" description="Helical" evidence="7">
    <location>
        <begin position="132"/>
        <end position="154"/>
    </location>
</feature>
<evidence type="ECO:0000313" key="9">
    <source>
        <dbReference type="EMBL" id="QIC68476.1"/>
    </source>
</evidence>
<dbReference type="PROSITE" id="PS50850">
    <property type="entry name" value="MFS"/>
    <property type="match status" value="1"/>
</dbReference>
<evidence type="ECO:0000256" key="3">
    <source>
        <dbReference type="ARBA" id="ARBA00022475"/>
    </source>
</evidence>
<dbReference type="Gene3D" id="1.20.1250.20">
    <property type="entry name" value="MFS general substrate transporter like domains"/>
    <property type="match status" value="1"/>
</dbReference>
<feature type="transmembrane region" description="Helical" evidence="7">
    <location>
        <begin position="44"/>
        <end position="64"/>
    </location>
</feature>
<name>A0AAE6WYH4_9GAMM</name>
<keyword evidence="5 7" id="KW-1133">Transmembrane helix</keyword>
<feature type="transmembrane region" description="Helical" evidence="7">
    <location>
        <begin position="98"/>
        <end position="120"/>
    </location>
</feature>
<gene>
    <name evidence="9" type="ORF">FSC10_14400</name>
</gene>
<evidence type="ECO:0000256" key="5">
    <source>
        <dbReference type="ARBA" id="ARBA00022989"/>
    </source>
</evidence>
<evidence type="ECO:0000256" key="7">
    <source>
        <dbReference type="SAM" id="Phobius"/>
    </source>
</evidence>
<evidence type="ECO:0000259" key="8">
    <source>
        <dbReference type="PROSITE" id="PS50850"/>
    </source>
</evidence>
<feature type="transmembrane region" description="Helical" evidence="7">
    <location>
        <begin position="370"/>
        <end position="394"/>
    </location>
</feature>
<feature type="transmembrane region" description="Helical" evidence="7">
    <location>
        <begin position="309"/>
        <end position="331"/>
    </location>
</feature>
<dbReference type="GO" id="GO:0005886">
    <property type="term" value="C:plasma membrane"/>
    <property type="evidence" value="ECO:0007669"/>
    <property type="project" value="UniProtKB-SubCell"/>
</dbReference>
<keyword evidence="6 7" id="KW-0472">Membrane</keyword>
<feature type="transmembrane region" description="Helical" evidence="7">
    <location>
        <begin position="160"/>
        <end position="181"/>
    </location>
</feature>
<keyword evidence="4 7" id="KW-0812">Transmembrane</keyword>
<dbReference type="Pfam" id="PF07690">
    <property type="entry name" value="MFS_1"/>
    <property type="match status" value="1"/>
</dbReference>
<dbReference type="CDD" id="cd06174">
    <property type="entry name" value="MFS"/>
    <property type="match status" value="1"/>
</dbReference>
<dbReference type="PANTHER" id="PTHR23517:SF3">
    <property type="entry name" value="INTEGRAL MEMBRANE TRANSPORT PROTEIN"/>
    <property type="match status" value="1"/>
</dbReference>
<feature type="transmembrane region" description="Helical" evidence="7">
    <location>
        <begin position="338"/>
        <end position="358"/>
    </location>
</feature>
<dbReference type="GO" id="GO:0022857">
    <property type="term" value="F:transmembrane transporter activity"/>
    <property type="evidence" value="ECO:0007669"/>
    <property type="project" value="InterPro"/>
</dbReference>
<feature type="domain" description="Major facilitator superfamily (MFS) profile" evidence="8">
    <location>
        <begin position="7"/>
        <end position="398"/>
    </location>
</feature>
<proteinExistence type="predicted"/>
<sequence>MSKISVHDSWVILAGYLAAIHVGKLSAVIPILQQDLGLSFTQAGFSLSLVQGAGMLFALSIGAFSEKFGLKRCLILALTILGLSSIAGLWIQHVAALYFFRFTEGIGFLTISLCAPAILKRISRPEHLNFKMGLWSSYMGVGVSLAVLCIPILLEWLQWQTIWVLLGGLCLLIALMVHRYLHLEPQVPTSETASSSATSSSFWEIVRVTITHPPILCLAVIFACYTSQWLTVIGFLPSMYVANQIDLKTAGMLASLVVVSNLGGTFGAGMLLQRGWQPKTLLWTGFISMMLTSFLAFAARSWLMLELQVLSAVLFSLIGGIIPTTVFAITLKYAPQANTAAASVGLVLQVSAFAQFFVPPLSASLVSTTGQWANIALVTACLSILGLMMSSYLFRRHGK</sequence>